<keyword evidence="2" id="KW-1185">Reference proteome</keyword>
<dbReference type="RefSeq" id="WP_344127215.1">
    <property type="nucleotide sequence ID" value="NZ_BAAALT010000030.1"/>
</dbReference>
<dbReference type="InterPro" id="IPR029063">
    <property type="entry name" value="SAM-dependent_MTases_sf"/>
</dbReference>
<dbReference type="Gene3D" id="3.40.50.150">
    <property type="entry name" value="Vaccinia Virus protein VP39"/>
    <property type="match status" value="1"/>
</dbReference>
<proteinExistence type="predicted"/>
<dbReference type="Proteomes" id="UP001500218">
    <property type="component" value="Unassembled WGS sequence"/>
</dbReference>
<reference evidence="1 2" key="1">
    <citation type="journal article" date="2019" name="Int. J. Syst. Evol. Microbiol.">
        <title>The Global Catalogue of Microorganisms (GCM) 10K type strain sequencing project: providing services to taxonomists for standard genome sequencing and annotation.</title>
        <authorList>
            <consortium name="The Broad Institute Genomics Platform"/>
            <consortium name="The Broad Institute Genome Sequencing Center for Infectious Disease"/>
            <person name="Wu L."/>
            <person name="Ma J."/>
        </authorList>
    </citation>
    <scope>NUCLEOTIDE SEQUENCE [LARGE SCALE GENOMIC DNA]</scope>
    <source>
        <strain evidence="1 2">JCM 13250</strain>
    </source>
</reference>
<protein>
    <recommendedName>
        <fullName evidence="3">Class I SAM-dependent methyltransferase</fullName>
    </recommendedName>
</protein>
<gene>
    <name evidence="1" type="ORF">GCM10009682_12610</name>
</gene>
<evidence type="ECO:0000313" key="1">
    <source>
        <dbReference type="EMBL" id="GAA1792070.1"/>
    </source>
</evidence>
<dbReference type="Pfam" id="PF13489">
    <property type="entry name" value="Methyltransf_23"/>
    <property type="match status" value="1"/>
</dbReference>
<comment type="caution">
    <text evidence="1">The sequence shown here is derived from an EMBL/GenBank/DDBJ whole genome shotgun (WGS) entry which is preliminary data.</text>
</comment>
<dbReference type="EMBL" id="BAAALT010000030">
    <property type="protein sequence ID" value="GAA1792070.1"/>
    <property type="molecule type" value="Genomic_DNA"/>
</dbReference>
<name>A0ABN2LKY9_9ACTN</name>
<evidence type="ECO:0000313" key="2">
    <source>
        <dbReference type="Proteomes" id="UP001500218"/>
    </source>
</evidence>
<evidence type="ECO:0008006" key="3">
    <source>
        <dbReference type="Google" id="ProtNLM"/>
    </source>
</evidence>
<sequence>MRDDYTRIFQDLTAVDKYEQVVYAPDTYSSAVNARQRAYLRSLVARAFPQRRPVQHDFACGTGRAIRILHGLVRDAHGYDTSAAMLDRARTSGVFAHLHQVPETGTLPHPAGDGSPALVTVFRLLLNVGDDVRDRAMTFAADLLPHRCSGLLVVENHGNRTSVRHLRHRRRAGDPWFNELSHAEVEALLARHGFAVVERRGFALCPPGAYARRWLRPVARLVDGVAWRVPALAGVATNVLYVARRTAAAGPDITCPDVKE</sequence>
<organism evidence="1 2">
    <name type="scientific">Luedemannella flava</name>
    <dbReference type="NCBI Taxonomy" id="349316"/>
    <lineage>
        <taxon>Bacteria</taxon>
        <taxon>Bacillati</taxon>
        <taxon>Actinomycetota</taxon>
        <taxon>Actinomycetes</taxon>
        <taxon>Micromonosporales</taxon>
        <taxon>Micromonosporaceae</taxon>
        <taxon>Luedemannella</taxon>
    </lineage>
</organism>
<accession>A0ABN2LKY9</accession>
<dbReference type="SUPFAM" id="SSF53335">
    <property type="entry name" value="S-adenosyl-L-methionine-dependent methyltransferases"/>
    <property type="match status" value="1"/>
</dbReference>